<dbReference type="SMART" id="SM00986">
    <property type="entry name" value="UDG"/>
    <property type="match status" value="1"/>
</dbReference>
<evidence type="ECO:0000313" key="14">
    <source>
        <dbReference type="EMBL" id="GLQ22739.1"/>
    </source>
</evidence>
<dbReference type="Gene3D" id="3.40.470.10">
    <property type="entry name" value="Uracil-DNA glycosylase-like domain"/>
    <property type="match status" value="1"/>
</dbReference>
<accession>A0ABQ5V7N4</accession>
<gene>
    <name evidence="14" type="ORF">GCM10007853_06130</name>
</gene>
<dbReference type="SMART" id="SM00987">
    <property type="entry name" value="UreE_C"/>
    <property type="match status" value="1"/>
</dbReference>
<evidence type="ECO:0000256" key="11">
    <source>
        <dbReference type="ARBA" id="ARBA00023204"/>
    </source>
</evidence>
<keyword evidence="8" id="KW-0378">Hydrolase</keyword>
<dbReference type="InterPro" id="IPR005122">
    <property type="entry name" value="Uracil-DNA_glycosylase-like"/>
</dbReference>
<dbReference type="PANTHER" id="PTHR33693">
    <property type="entry name" value="TYPE-5 URACIL-DNA GLYCOSYLASE"/>
    <property type="match status" value="1"/>
</dbReference>
<comment type="catalytic activity">
    <reaction evidence="1">
        <text>Hydrolyzes single-stranded DNA or mismatched double-stranded DNA and polynucleotides, releasing free uracil.</text>
        <dbReference type="EC" id="3.2.2.27"/>
    </reaction>
</comment>
<keyword evidence="15" id="KW-1185">Reference proteome</keyword>
<evidence type="ECO:0000256" key="8">
    <source>
        <dbReference type="ARBA" id="ARBA00022801"/>
    </source>
</evidence>
<keyword evidence="7" id="KW-0227">DNA damage</keyword>
<dbReference type="Pfam" id="PF03167">
    <property type="entry name" value="UDG"/>
    <property type="match status" value="1"/>
</dbReference>
<keyword evidence="11" id="KW-0234">DNA repair</keyword>
<keyword evidence="5" id="KW-0004">4Fe-4S</keyword>
<organism evidence="14 15">
    <name type="scientific">Algimonas ampicilliniresistens</name>
    <dbReference type="NCBI Taxonomy" id="1298735"/>
    <lineage>
        <taxon>Bacteria</taxon>
        <taxon>Pseudomonadati</taxon>
        <taxon>Pseudomonadota</taxon>
        <taxon>Alphaproteobacteria</taxon>
        <taxon>Maricaulales</taxon>
        <taxon>Robiginitomaculaceae</taxon>
        <taxon>Algimonas</taxon>
    </lineage>
</organism>
<evidence type="ECO:0000256" key="5">
    <source>
        <dbReference type="ARBA" id="ARBA00022485"/>
    </source>
</evidence>
<evidence type="ECO:0000256" key="1">
    <source>
        <dbReference type="ARBA" id="ARBA00001400"/>
    </source>
</evidence>
<dbReference type="CDD" id="cd10030">
    <property type="entry name" value="UDG-F4_TTUDGA_SPO1dp_like"/>
    <property type="match status" value="1"/>
</dbReference>
<evidence type="ECO:0000256" key="7">
    <source>
        <dbReference type="ARBA" id="ARBA00022763"/>
    </source>
</evidence>
<reference evidence="14" key="2">
    <citation type="submission" date="2023-01" db="EMBL/GenBank/DDBJ databases">
        <title>Draft genome sequence of Algimonas ampicilliniresistens strain NBRC 108219.</title>
        <authorList>
            <person name="Sun Q."/>
            <person name="Mori K."/>
        </authorList>
    </citation>
    <scope>NUCLEOTIDE SEQUENCE</scope>
    <source>
        <strain evidence="14">NBRC 108219</strain>
    </source>
</reference>
<evidence type="ECO:0000256" key="12">
    <source>
        <dbReference type="SAM" id="MobiDB-lite"/>
    </source>
</evidence>
<dbReference type="NCBIfam" id="TIGR00758">
    <property type="entry name" value="UDG_fam4"/>
    <property type="match status" value="1"/>
</dbReference>
<proteinExistence type="inferred from homology"/>
<dbReference type="EC" id="3.2.2.27" evidence="3"/>
<dbReference type="InterPro" id="IPR036895">
    <property type="entry name" value="Uracil-DNA_glycosylase-like_sf"/>
</dbReference>
<protein>
    <recommendedName>
        <fullName evidence="4">Type-4 uracil-DNA glycosylase</fullName>
        <ecNumber evidence="3">3.2.2.27</ecNumber>
    </recommendedName>
</protein>
<feature type="domain" description="Uracil-DNA glycosylase-like" evidence="13">
    <location>
        <begin position="106"/>
        <end position="260"/>
    </location>
</feature>
<sequence>MPVHNWQAERANCAYINLMEASLRSLLDWYERAGVETPDLPLARSVRRVRTKPVETPPPPTPKPAKFAASDPAPIAAACKTIAELKAALDSYDAGALSDSARQAVLARGNPEADLMIIGEAPGRDEDQAGLPFVGRSGQLLDRMLGAIGLNSGGAEANDVYIANVCFWRPPNNRKPDPDELELCRPFVNRHIELAKPKLILLAGGTSMQVMTGITGIMRNRGQWQTINVGTGDIPALPIYHPAFLLRQPALKAEAWQDLLTLRERLADVVQD</sequence>
<name>A0ABQ5V7N4_9PROT</name>
<feature type="region of interest" description="Disordered" evidence="12">
    <location>
        <begin position="50"/>
        <end position="69"/>
    </location>
</feature>
<dbReference type="PANTHER" id="PTHR33693:SF1">
    <property type="entry name" value="TYPE-4 URACIL-DNA GLYCOSYLASE"/>
    <property type="match status" value="1"/>
</dbReference>
<reference evidence="14" key="1">
    <citation type="journal article" date="2014" name="Int. J. Syst. Evol. Microbiol.">
        <title>Complete genome of a new Firmicutes species belonging to the dominant human colonic microbiota ('Ruminococcus bicirculans') reveals two chromosomes and a selective capacity to utilize plant glucans.</title>
        <authorList>
            <consortium name="NISC Comparative Sequencing Program"/>
            <person name="Wegmann U."/>
            <person name="Louis P."/>
            <person name="Goesmann A."/>
            <person name="Henrissat B."/>
            <person name="Duncan S.H."/>
            <person name="Flint H.J."/>
        </authorList>
    </citation>
    <scope>NUCLEOTIDE SEQUENCE</scope>
    <source>
        <strain evidence="14">NBRC 108219</strain>
    </source>
</reference>
<keyword evidence="9" id="KW-0408">Iron</keyword>
<evidence type="ECO:0000313" key="15">
    <source>
        <dbReference type="Proteomes" id="UP001161391"/>
    </source>
</evidence>
<dbReference type="SUPFAM" id="SSF52141">
    <property type="entry name" value="Uracil-DNA glycosylase-like"/>
    <property type="match status" value="1"/>
</dbReference>
<evidence type="ECO:0000256" key="4">
    <source>
        <dbReference type="ARBA" id="ARBA00019403"/>
    </source>
</evidence>
<comment type="similarity">
    <text evidence="2">Belongs to the uracil-DNA glycosylase (UDG) superfamily. Type 4 (UDGa) family.</text>
</comment>
<dbReference type="EMBL" id="BSNK01000001">
    <property type="protein sequence ID" value="GLQ22739.1"/>
    <property type="molecule type" value="Genomic_DNA"/>
</dbReference>
<dbReference type="InterPro" id="IPR005273">
    <property type="entry name" value="Ura-DNA_glyco_family4"/>
</dbReference>
<dbReference type="Proteomes" id="UP001161391">
    <property type="component" value="Unassembled WGS sequence"/>
</dbReference>
<keyword evidence="10" id="KW-0411">Iron-sulfur</keyword>
<evidence type="ECO:0000256" key="9">
    <source>
        <dbReference type="ARBA" id="ARBA00023004"/>
    </source>
</evidence>
<evidence type="ECO:0000259" key="13">
    <source>
        <dbReference type="SMART" id="SM00986"/>
    </source>
</evidence>
<keyword evidence="6" id="KW-0479">Metal-binding</keyword>
<evidence type="ECO:0000256" key="3">
    <source>
        <dbReference type="ARBA" id="ARBA00012030"/>
    </source>
</evidence>
<evidence type="ECO:0000256" key="6">
    <source>
        <dbReference type="ARBA" id="ARBA00022723"/>
    </source>
</evidence>
<dbReference type="InterPro" id="IPR051536">
    <property type="entry name" value="UDG_Type-4/5"/>
</dbReference>
<evidence type="ECO:0000256" key="10">
    <source>
        <dbReference type="ARBA" id="ARBA00023014"/>
    </source>
</evidence>
<evidence type="ECO:0000256" key="2">
    <source>
        <dbReference type="ARBA" id="ARBA00006521"/>
    </source>
</evidence>
<comment type="caution">
    <text evidence="14">The sequence shown here is derived from an EMBL/GenBank/DDBJ whole genome shotgun (WGS) entry which is preliminary data.</text>
</comment>